<name>A0A8S1IL88_9CHLO</name>
<feature type="region of interest" description="Disordered" evidence="6">
    <location>
        <begin position="157"/>
        <end position="176"/>
    </location>
</feature>
<evidence type="ECO:0000313" key="8">
    <source>
        <dbReference type="EMBL" id="CAD7695680.1"/>
    </source>
</evidence>
<keyword evidence="4" id="KW-0862">Zinc</keyword>
<dbReference type="InterPro" id="IPR000679">
    <property type="entry name" value="Znf_GATA"/>
</dbReference>
<feature type="region of interest" description="Disordered" evidence="6">
    <location>
        <begin position="24"/>
        <end position="44"/>
    </location>
</feature>
<evidence type="ECO:0000313" key="9">
    <source>
        <dbReference type="Proteomes" id="UP000708148"/>
    </source>
</evidence>
<keyword evidence="2" id="KW-0479">Metal-binding</keyword>
<feature type="domain" description="GATA-type" evidence="7">
    <location>
        <begin position="118"/>
        <end position="172"/>
    </location>
</feature>
<proteinExistence type="inferred from homology"/>
<dbReference type="Proteomes" id="UP000708148">
    <property type="component" value="Unassembled WGS sequence"/>
</dbReference>
<dbReference type="GO" id="GO:0006355">
    <property type="term" value="P:regulation of DNA-templated transcription"/>
    <property type="evidence" value="ECO:0007669"/>
    <property type="project" value="InterPro"/>
</dbReference>
<dbReference type="PANTHER" id="PTHR45658">
    <property type="entry name" value="GATA TRANSCRIPTION FACTOR"/>
    <property type="match status" value="1"/>
</dbReference>
<keyword evidence="9" id="KW-1185">Reference proteome</keyword>
<accession>A0A8S1IL88</accession>
<evidence type="ECO:0000256" key="1">
    <source>
        <dbReference type="ARBA" id="ARBA00005694"/>
    </source>
</evidence>
<organism evidence="8 9">
    <name type="scientific">Ostreobium quekettii</name>
    <dbReference type="NCBI Taxonomy" id="121088"/>
    <lineage>
        <taxon>Eukaryota</taxon>
        <taxon>Viridiplantae</taxon>
        <taxon>Chlorophyta</taxon>
        <taxon>core chlorophytes</taxon>
        <taxon>Ulvophyceae</taxon>
        <taxon>TCBD clade</taxon>
        <taxon>Bryopsidales</taxon>
        <taxon>Ostreobineae</taxon>
        <taxon>Ostreobiaceae</taxon>
        <taxon>Ostreobium</taxon>
    </lineage>
</organism>
<dbReference type="AlphaFoldDB" id="A0A8S1IL88"/>
<dbReference type="Pfam" id="PF00320">
    <property type="entry name" value="GATA"/>
    <property type="match status" value="1"/>
</dbReference>
<dbReference type="InterPro" id="IPR013088">
    <property type="entry name" value="Znf_NHR/GATA"/>
</dbReference>
<evidence type="ECO:0000256" key="2">
    <source>
        <dbReference type="ARBA" id="ARBA00022723"/>
    </source>
</evidence>
<dbReference type="CDD" id="cd00202">
    <property type="entry name" value="ZnF_GATA"/>
    <property type="match status" value="1"/>
</dbReference>
<dbReference type="PROSITE" id="PS50114">
    <property type="entry name" value="GATA_ZN_FINGER_2"/>
    <property type="match status" value="1"/>
</dbReference>
<dbReference type="EMBL" id="CAJHUC010000375">
    <property type="protein sequence ID" value="CAD7695680.1"/>
    <property type="molecule type" value="Genomic_DNA"/>
</dbReference>
<dbReference type="Gene3D" id="3.30.50.10">
    <property type="entry name" value="Erythroid Transcription Factor GATA-1, subunit A"/>
    <property type="match status" value="1"/>
</dbReference>
<comment type="similarity">
    <text evidence="1">Belongs to the type IV zinc-finger family. Class A subfamily.</text>
</comment>
<evidence type="ECO:0000256" key="6">
    <source>
        <dbReference type="SAM" id="MobiDB-lite"/>
    </source>
</evidence>
<evidence type="ECO:0000256" key="3">
    <source>
        <dbReference type="ARBA" id="ARBA00022771"/>
    </source>
</evidence>
<dbReference type="SMART" id="SM00401">
    <property type="entry name" value="ZnF_GATA"/>
    <property type="match status" value="1"/>
</dbReference>
<evidence type="ECO:0000259" key="7">
    <source>
        <dbReference type="PROSITE" id="PS50114"/>
    </source>
</evidence>
<keyword evidence="3 5" id="KW-0863">Zinc-finger</keyword>
<dbReference type="OrthoDB" id="515401at2759"/>
<dbReference type="InterPro" id="IPR051140">
    <property type="entry name" value="GATA_TF"/>
</dbReference>
<dbReference type="GO" id="GO:0043565">
    <property type="term" value="F:sequence-specific DNA binding"/>
    <property type="evidence" value="ECO:0007669"/>
    <property type="project" value="InterPro"/>
</dbReference>
<dbReference type="GO" id="GO:0008270">
    <property type="term" value="F:zinc ion binding"/>
    <property type="evidence" value="ECO:0007669"/>
    <property type="project" value="UniProtKB-KW"/>
</dbReference>
<reference evidence="8" key="1">
    <citation type="submission" date="2020-12" db="EMBL/GenBank/DDBJ databases">
        <authorList>
            <person name="Iha C."/>
        </authorList>
    </citation>
    <scope>NUCLEOTIDE SEQUENCE</scope>
</reference>
<dbReference type="SUPFAM" id="SSF57716">
    <property type="entry name" value="Glucocorticoid receptor-like (DNA-binding domain)"/>
    <property type="match status" value="1"/>
</dbReference>
<protein>
    <recommendedName>
        <fullName evidence="7">GATA-type domain-containing protein</fullName>
    </recommendedName>
</protein>
<comment type="caution">
    <text evidence="8">The sequence shown here is derived from an EMBL/GenBank/DDBJ whole genome shotgun (WGS) entry which is preliminary data.</text>
</comment>
<evidence type="ECO:0000256" key="4">
    <source>
        <dbReference type="ARBA" id="ARBA00022833"/>
    </source>
</evidence>
<sequence length="197" mass="20532">MQCANLLRQCHALSLPLADALGGMPEAGRPEAPSPWAGHPGPAIDDADLGQADAGLYCLARVDESTGAPLRLATDKEAEELGRILELSGNGHLLTCPEGEGGPLAGQRSGGLSGRGSWRGGGPCDHCGATESPQWRRGPPMKSVLCNACGTRYRRTGQLGPPGPATSMRKTRSVMSDQKRYNVGGKEGSRLVFCEAA</sequence>
<gene>
    <name evidence="8" type="ORF">OSTQU699_LOCUS1041</name>
</gene>
<evidence type="ECO:0000256" key="5">
    <source>
        <dbReference type="PROSITE-ProRule" id="PRU00094"/>
    </source>
</evidence>